<feature type="domain" description="Cation/H+ exchanger transmembrane" evidence="9">
    <location>
        <begin position="17"/>
        <end position="360"/>
    </location>
</feature>
<keyword evidence="8" id="KW-0472">Membrane</keyword>
<keyword evidence="4" id="KW-0050">Antiport</keyword>
<dbReference type="Gene3D" id="1.20.1530.20">
    <property type="match status" value="1"/>
</dbReference>
<dbReference type="AlphaFoldDB" id="A0A7I7Y5E0"/>
<proteinExistence type="inferred from homology"/>
<evidence type="ECO:0000256" key="6">
    <source>
        <dbReference type="ARBA" id="ARBA00022989"/>
    </source>
</evidence>
<keyword evidence="6" id="KW-1133">Transmembrane helix</keyword>
<keyword evidence="7" id="KW-0406">Ion transport</keyword>
<evidence type="ECO:0000256" key="7">
    <source>
        <dbReference type="ARBA" id="ARBA00023065"/>
    </source>
</evidence>
<dbReference type="Proteomes" id="UP000466931">
    <property type="component" value="Chromosome"/>
</dbReference>
<dbReference type="Pfam" id="PF00999">
    <property type="entry name" value="Na_H_Exchanger"/>
    <property type="match status" value="1"/>
</dbReference>
<evidence type="ECO:0000256" key="3">
    <source>
        <dbReference type="ARBA" id="ARBA00022448"/>
    </source>
</evidence>
<comment type="subcellular location">
    <subcellularLocation>
        <location evidence="1">Membrane</location>
        <topology evidence="1">Multi-pass membrane protein</topology>
    </subcellularLocation>
</comment>
<name>A0A7I7Y5E0_9MYCO</name>
<evidence type="ECO:0000256" key="4">
    <source>
        <dbReference type="ARBA" id="ARBA00022449"/>
    </source>
</evidence>
<dbReference type="PANTHER" id="PTHR43562:SF1">
    <property type="entry name" value="NA(+)_H(+) ANTIPORTER YJBQ-RELATED"/>
    <property type="match status" value="1"/>
</dbReference>
<accession>A0A7I7Y5E0</accession>
<evidence type="ECO:0000256" key="8">
    <source>
        <dbReference type="ARBA" id="ARBA00023136"/>
    </source>
</evidence>
<evidence type="ECO:0000256" key="5">
    <source>
        <dbReference type="ARBA" id="ARBA00022692"/>
    </source>
</evidence>
<dbReference type="RefSeq" id="WP_085154466.1">
    <property type="nucleotide sequence ID" value="NZ_AP022612.1"/>
</dbReference>
<keyword evidence="5" id="KW-0812">Transmembrane</keyword>
<gene>
    <name evidence="10" type="ORF">MCNF_54640</name>
</gene>
<keyword evidence="11" id="KW-1185">Reference proteome</keyword>
<dbReference type="PANTHER" id="PTHR43562">
    <property type="entry name" value="NAPA-TYPE SODIUM/HYDROGEN ANTIPORTER"/>
    <property type="match status" value="1"/>
</dbReference>
<protein>
    <recommendedName>
        <fullName evidence="9">Cation/H+ exchanger transmembrane domain-containing protein</fullName>
    </recommendedName>
</protein>
<comment type="similarity">
    <text evidence="2">Belongs to the monovalent cation:proton antiporter 2 (CPA2) transporter (TC 2.A.37) family.</text>
</comment>
<keyword evidence="3" id="KW-0813">Transport</keyword>
<organism evidence="10 11">
    <name type="scientific">Mycolicibacterium confluentis</name>
    <dbReference type="NCBI Taxonomy" id="28047"/>
    <lineage>
        <taxon>Bacteria</taxon>
        <taxon>Bacillati</taxon>
        <taxon>Actinomycetota</taxon>
        <taxon>Actinomycetes</taxon>
        <taxon>Mycobacteriales</taxon>
        <taxon>Mycobacteriaceae</taxon>
        <taxon>Mycolicibacterium</taxon>
    </lineage>
</organism>
<evidence type="ECO:0000313" key="11">
    <source>
        <dbReference type="Proteomes" id="UP000466931"/>
    </source>
</evidence>
<dbReference type="InterPro" id="IPR006153">
    <property type="entry name" value="Cation/H_exchanger_TM"/>
</dbReference>
<dbReference type="InterPro" id="IPR038770">
    <property type="entry name" value="Na+/solute_symporter_sf"/>
</dbReference>
<dbReference type="GO" id="GO:0015297">
    <property type="term" value="F:antiporter activity"/>
    <property type="evidence" value="ECO:0007669"/>
    <property type="project" value="UniProtKB-KW"/>
</dbReference>
<evidence type="ECO:0000256" key="1">
    <source>
        <dbReference type="ARBA" id="ARBA00004141"/>
    </source>
</evidence>
<reference evidence="10" key="2">
    <citation type="submission" date="2020-02" db="EMBL/GenBank/DDBJ databases">
        <authorList>
            <person name="Matsumoto Y."/>
            <person name="Motooka D."/>
            <person name="Nakamura S."/>
        </authorList>
    </citation>
    <scope>NUCLEOTIDE SEQUENCE</scope>
    <source>
        <strain evidence="10">JCM 13671</strain>
    </source>
</reference>
<evidence type="ECO:0000259" key="9">
    <source>
        <dbReference type="Pfam" id="PF00999"/>
    </source>
</evidence>
<dbReference type="GO" id="GO:1902600">
    <property type="term" value="P:proton transmembrane transport"/>
    <property type="evidence" value="ECO:0007669"/>
    <property type="project" value="InterPro"/>
</dbReference>
<evidence type="ECO:0000256" key="2">
    <source>
        <dbReference type="ARBA" id="ARBA00005551"/>
    </source>
</evidence>
<reference evidence="10" key="1">
    <citation type="journal article" date="2019" name="Emerg. Microbes Infect.">
        <title>Comprehensive subspecies identification of 175 nontuberculous mycobacteria species based on 7547 genomic profiles.</title>
        <authorList>
            <person name="Matsumoto Y."/>
            <person name="Kinjo T."/>
            <person name="Motooka D."/>
            <person name="Nabeya D."/>
            <person name="Jung N."/>
            <person name="Uechi K."/>
            <person name="Horii T."/>
            <person name="Iida T."/>
            <person name="Fujita J."/>
            <person name="Nakamura S."/>
        </authorList>
    </citation>
    <scope>NUCLEOTIDE SEQUENCE [LARGE SCALE GENOMIC DNA]</scope>
    <source>
        <strain evidence="10">JCM 13671</strain>
    </source>
</reference>
<dbReference type="GO" id="GO:0016020">
    <property type="term" value="C:membrane"/>
    <property type="evidence" value="ECO:0007669"/>
    <property type="project" value="UniProtKB-SubCell"/>
</dbReference>
<sequence length="391" mass="40093">MGDFGFDDLALLAAIGLVGPLLAAAPGLRLPVIIGELAAGLVIGNTGLRVLDPDEPTFAMLAAVGFALVMFVVGTHVPIHEIGLRGALPAAVARSALIGVVAAGLAVLLDAVFGGGHILLFAVLMASSSAALALPLIQSLELDGPPVLSVTAQIAIADTAAIVLVPLVIETDRAVRTAVGAVVVAGAAAVIYGLLRLVDRRRLRRFHKYSERHRFALELRISLLLLFALAAIATTAHVSTMLAGFTLGLAVGAVGQPRRLARQLFGITEGFFGPVFFVWLGASLDVRELAHHPRLIALGVALGLGAVAAHAVAVFTGQPLTLAVLASGQLGVPIAAATLGTEDHLLAPGEPAALMLGALVTIAAVSIANRVARHRRRIHETPGPPEPQPSA</sequence>
<dbReference type="EMBL" id="AP022612">
    <property type="protein sequence ID" value="BBZ36859.1"/>
    <property type="molecule type" value="Genomic_DNA"/>
</dbReference>
<evidence type="ECO:0000313" key="10">
    <source>
        <dbReference type="EMBL" id="BBZ36859.1"/>
    </source>
</evidence>
<dbReference type="OrthoDB" id="4413712at2"/>